<evidence type="ECO:0000313" key="3">
    <source>
        <dbReference type="Proteomes" id="UP001064504"/>
    </source>
</evidence>
<feature type="compositionally biased region" description="Acidic residues" evidence="1">
    <location>
        <begin position="145"/>
        <end position="155"/>
    </location>
</feature>
<feature type="compositionally biased region" description="Basic and acidic residues" evidence="1">
    <location>
        <begin position="20"/>
        <end position="48"/>
    </location>
</feature>
<proteinExistence type="predicted"/>
<accession>A0ABY6AG55</accession>
<dbReference type="RefSeq" id="WP_060477377.1">
    <property type="nucleotide sequence ID" value="NZ_CP104557.1"/>
</dbReference>
<organism evidence="2 3">
    <name type="scientific">Pseudomonas promysalinigenes</name>
    <dbReference type="NCBI Taxonomy" id="485898"/>
    <lineage>
        <taxon>Bacteria</taxon>
        <taxon>Pseudomonadati</taxon>
        <taxon>Pseudomonadota</taxon>
        <taxon>Gammaproteobacteria</taxon>
        <taxon>Pseudomonadales</taxon>
        <taxon>Pseudomonadaceae</taxon>
        <taxon>Pseudomonas</taxon>
    </lineage>
</organism>
<gene>
    <name evidence="2" type="ORF">N5C08_12300</name>
</gene>
<dbReference type="EMBL" id="CP104557">
    <property type="protein sequence ID" value="UXH37790.1"/>
    <property type="molecule type" value="Genomic_DNA"/>
</dbReference>
<keyword evidence="3" id="KW-1185">Reference proteome</keyword>
<name>A0ABY6AG55_9PSED</name>
<feature type="region of interest" description="Disordered" evidence="1">
    <location>
        <begin position="1"/>
        <end position="155"/>
    </location>
</feature>
<evidence type="ECO:0000256" key="1">
    <source>
        <dbReference type="SAM" id="MobiDB-lite"/>
    </source>
</evidence>
<protein>
    <submittedName>
        <fullName evidence="2">Phosphotransferase system, HPr-related protein</fullName>
    </submittedName>
</protein>
<sequence>MSRTDDLKPYTPTEIDDTEDRMGSVRELDFSDRHDHREGRVGDERPASEIDQEFPDQRVAESGMTGGEALSDSLHEDNVTYDDLSPDTLLDETGARDPFEPGDGNGPADMDLREVDAQEIGGGFGLDEAELARSAPLDGKPWSDDVVEDEEGDAR</sequence>
<reference evidence="2" key="1">
    <citation type="submission" date="2022-09" db="EMBL/GenBank/DDBJ databases">
        <title>Complete genome sequence of Pseudomonas promysalinigenes strain RL-WG26, a newly isolated PGPR with the potential for plant salinity stress alleviation.</title>
        <authorList>
            <person name="Ren L."/>
            <person name="Wang G."/>
            <person name="Hu H."/>
        </authorList>
    </citation>
    <scope>NUCLEOTIDE SEQUENCE</scope>
    <source>
        <strain evidence="2">RL-WG26</strain>
    </source>
</reference>
<dbReference type="Proteomes" id="UP001064504">
    <property type="component" value="Chromosome"/>
</dbReference>
<evidence type="ECO:0000313" key="2">
    <source>
        <dbReference type="EMBL" id="UXH37790.1"/>
    </source>
</evidence>